<accession>A0A6S7CTA4</accession>
<gene>
    <name evidence="2" type="ORF">LMG28138_04235</name>
</gene>
<dbReference type="InterPro" id="IPR032557">
    <property type="entry name" value="DUF4935"/>
</dbReference>
<keyword evidence="3" id="KW-1185">Reference proteome</keyword>
<evidence type="ECO:0000313" key="2">
    <source>
        <dbReference type="EMBL" id="CAB3797382.1"/>
    </source>
</evidence>
<name>A0A6S7CTA4_9BURK</name>
<dbReference type="AlphaFoldDB" id="A0A6S7CTA4"/>
<reference evidence="2 3" key="1">
    <citation type="submission" date="2020-04" db="EMBL/GenBank/DDBJ databases">
        <authorList>
            <person name="De Canck E."/>
        </authorList>
    </citation>
    <scope>NUCLEOTIDE SEQUENCE [LARGE SCALE GENOMIC DNA]</scope>
    <source>
        <strain evidence="2 3">LMG 28138</strain>
    </source>
</reference>
<protein>
    <recommendedName>
        <fullName evidence="1">DUF4935 domain-containing protein</fullName>
    </recommendedName>
</protein>
<feature type="domain" description="DUF4935" evidence="1">
    <location>
        <begin position="10"/>
        <end position="190"/>
    </location>
</feature>
<organism evidence="2 3">
    <name type="scientific">Pararobbsia alpina</name>
    <dbReference type="NCBI Taxonomy" id="621374"/>
    <lineage>
        <taxon>Bacteria</taxon>
        <taxon>Pseudomonadati</taxon>
        <taxon>Pseudomonadota</taxon>
        <taxon>Betaproteobacteria</taxon>
        <taxon>Burkholderiales</taxon>
        <taxon>Burkholderiaceae</taxon>
        <taxon>Pararobbsia</taxon>
    </lineage>
</organism>
<dbReference type="Proteomes" id="UP000494115">
    <property type="component" value="Unassembled WGS sequence"/>
</dbReference>
<dbReference type="Pfam" id="PF16289">
    <property type="entry name" value="PIN_12"/>
    <property type="match status" value="1"/>
</dbReference>
<sequence>MQYRSPMFNVLIDTSVWLDLAADAKQTPLLDLVERLLADAQMRLLVPRTVVDEFHKNRDRVAKSSAKSLSTHFNHVKSAIRKVDGDKRQKDRVLDYLSDLDHRIPILGGAAEGALARIAAILSSSTIIEASDAVKLRAADRALYRKAPCHHENKNSMADAILIETYFECVQAMGGTGQRFAFVTHNKHDFSIVNGNQKLPHVDLAASFSKIKSMYFINLAECLRRIDPMRVTYAMWEQEWEQEPRSLSEMLDAMDRLTTQVWYNRHKYTAWQVEKGKVKIVSREEWQERWSRRRSSAQTHIADDIWKGALKSAKKAELKLGEGNFGPWSDFEWGMINGKLSALRWMLGEDWDELYT</sequence>
<evidence type="ECO:0000259" key="1">
    <source>
        <dbReference type="Pfam" id="PF16289"/>
    </source>
</evidence>
<proteinExistence type="predicted"/>
<dbReference type="EMBL" id="CADIKM010000026">
    <property type="protein sequence ID" value="CAB3797382.1"/>
    <property type="molecule type" value="Genomic_DNA"/>
</dbReference>
<evidence type="ECO:0000313" key="3">
    <source>
        <dbReference type="Proteomes" id="UP000494115"/>
    </source>
</evidence>